<feature type="domain" description="DUF1214" evidence="1">
    <location>
        <begin position="352"/>
        <end position="459"/>
    </location>
</feature>
<evidence type="ECO:0008006" key="5">
    <source>
        <dbReference type="Google" id="ProtNLM"/>
    </source>
</evidence>
<evidence type="ECO:0000313" key="4">
    <source>
        <dbReference type="Proteomes" id="UP000625976"/>
    </source>
</evidence>
<dbReference type="Proteomes" id="UP000625976">
    <property type="component" value="Unassembled WGS sequence"/>
</dbReference>
<dbReference type="PANTHER" id="PTHR36509">
    <property type="entry name" value="BLL3101 PROTEIN"/>
    <property type="match status" value="1"/>
</dbReference>
<dbReference type="RefSeq" id="WP_188462478.1">
    <property type="nucleotide sequence ID" value="NZ_BMFQ01000001.1"/>
</dbReference>
<dbReference type="SUPFAM" id="SSF160935">
    <property type="entry name" value="VPA0735-like"/>
    <property type="match status" value="1"/>
</dbReference>
<dbReference type="Gene3D" id="2.60.40.1610">
    <property type="entry name" value="Domain of unknown function DUF1254"/>
    <property type="match status" value="1"/>
</dbReference>
<name>A0A917LLD4_9FLAO</name>
<dbReference type="Pfam" id="PF06863">
    <property type="entry name" value="DUF1254"/>
    <property type="match status" value="1"/>
</dbReference>
<dbReference type="AlphaFoldDB" id="A0A917LLD4"/>
<dbReference type="Gene3D" id="2.60.120.600">
    <property type="entry name" value="Domain of unknown function DUF1214, C-terminal domain"/>
    <property type="match status" value="1"/>
</dbReference>
<dbReference type="InterPro" id="IPR010621">
    <property type="entry name" value="DUF1214"/>
</dbReference>
<dbReference type="EMBL" id="BMFQ01000001">
    <property type="protein sequence ID" value="GGG40539.1"/>
    <property type="molecule type" value="Genomic_DNA"/>
</dbReference>
<keyword evidence="4" id="KW-1185">Reference proteome</keyword>
<evidence type="ECO:0000313" key="3">
    <source>
        <dbReference type="EMBL" id="GGG40539.1"/>
    </source>
</evidence>
<protein>
    <recommendedName>
        <fullName evidence="5">DUF1254 domain-containing protein</fullName>
    </recommendedName>
</protein>
<dbReference type="InterPro" id="IPR037050">
    <property type="entry name" value="DUF1254_sf"/>
</dbReference>
<dbReference type="InterPro" id="IPR010679">
    <property type="entry name" value="DUF1254"/>
</dbReference>
<dbReference type="InterPro" id="IPR037049">
    <property type="entry name" value="DUF1214_C_sf"/>
</dbReference>
<dbReference type="PROSITE" id="PS51257">
    <property type="entry name" value="PROKAR_LIPOPROTEIN"/>
    <property type="match status" value="1"/>
</dbReference>
<feature type="domain" description="DUF1254" evidence="2">
    <location>
        <begin position="83"/>
        <end position="212"/>
    </location>
</feature>
<dbReference type="PANTHER" id="PTHR36509:SF2">
    <property type="entry name" value="BLL3101 PROTEIN"/>
    <property type="match status" value="1"/>
</dbReference>
<dbReference type="Pfam" id="PF06742">
    <property type="entry name" value="DUF1214"/>
    <property type="match status" value="1"/>
</dbReference>
<proteinExistence type="predicted"/>
<sequence>MKKQSFKIIAITIFSGLTLMLGCKQADKKAEETKPEVATLSPEEATKIGVEGVVYGMPLVIMNLTKNVSTNVAGPEPDAHAPINQFGNMAAYPPASDHSVVRMNVDTLYSWGWLDLSDGPVVVTIPDTGDRYYLMPLVDAWTNVFASPGKRTGTKAGNFVITGPGWKGDIPEGMKVYESPTSMVWTLGRTQANGPKDYPAVHKIQDGYKITPLSAWGTDYTAPAGVVNADINMDPPIKQLEAMNTTEFFNALTELMVKNPAYAEDAPALEKLSLIGVVPGKEFDLSKLDPAVAKALENVVPMALGKLKTAPLAAPVDGWEVPPAKVADAGTDYGLRAVVAMIGLGANITADAIYPNAFEDADGNKLNGANNYVLHFDKGETPPTNSFWSLTMYNAESFFVENPINRYNIAGWMPLKYNDDGSLDVYIQKESPGKAKESNWLPAAAGTFSVTLRVYWPKESMIDGSWKTPGIKKVN</sequence>
<accession>A0A917LLD4</accession>
<organism evidence="3 4">
    <name type="scientific">Bizionia arctica</name>
    <dbReference type="NCBI Taxonomy" id="1495645"/>
    <lineage>
        <taxon>Bacteria</taxon>
        <taxon>Pseudomonadati</taxon>
        <taxon>Bacteroidota</taxon>
        <taxon>Flavobacteriia</taxon>
        <taxon>Flavobacteriales</taxon>
        <taxon>Flavobacteriaceae</taxon>
        <taxon>Bizionia</taxon>
    </lineage>
</organism>
<evidence type="ECO:0000259" key="2">
    <source>
        <dbReference type="Pfam" id="PF06863"/>
    </source>
</evidence>
<gene>
    <name evidence="3" type="ORF">GCM10010976_10220</name>
</gene>
<comment type="caution">
    <text evidence="3">The sequence shown here is derived from an EMBL/GenBank/DDBJ whole genome shotgun (WGS) entry which is preliminary data.</text>
</comment>
<evidence type="ECO:0000259" key="1">
    <source>
        <dbReference type="Pfam" id="PF06742"/>
    </source>
</evidence>
<reference evidence="3" key="2">
    <citation type="submission" date="2020-09" db="EMBL/GenBank/DDBJ databases">
        <authorList>
            <person name="Sun Q."/>
            <person name="Zhou Y."/>
        </authorList>
    </citation>
    <scope>NUCLEOTIDE SEQUENCE</scope>
    <source>
        <strain evidence="3">CGMCC 1.12751</strain>
    </source>
</reference>
<reference evidence="3" key="1">
    <citation type="journal article" date="2014" name="Int. J. Syst. Evol. Microbiol.">
        <title>Complete genome sequence of Corynebacterium casei LMG S-19264T (=DSM 44701T), isolated from a smear-ripened cheese.</title>
        <authorList>
            <consortium name="US DOE Joint Genome Institute (JGI-PGF)"/>
            <person name="Walter F."/>
            <person name="Albersmeier A."/>
            <person name="Kalinowski J."/>
            <person name="Ruckert C."/>
        </authorList>
    </citation>
    <scope>NUCLEOTIDE SEQUENCE</scope>
    <source>
        <strain evidence="3">CGMCC 1.12751</strain>
    </source>
</reference>